<comment type="caution">
    <text evidence="2">The sequence shown here is derived from an EMBL/GenBank/DDBJ whole genome shotgun (WGS) entry which is preliminary data.</text>
</comment>
<protein>
    <recommendedName>
        <fullName evidence="1">Endonuclease/exonuclease/phosphatase domain-containing protein</fullName>
    </recommendedName>
</protein>
<evidence type="ECO:0000313" key="3">
    <source>
        <dbReference type="Proteomes" id="UP000801492"/>
    </source>
</evidence>
<evidence type="ECO:0000313" key="2">
    <source>
        <dbReference type="EMBL" id="KAF2884776.1"/>
    </source>
</evidence>
<feature type="domain" description="Endonuclease/exonuclease/phosphatase" evidence="1">
    <location>
        <begin position="8"/>
        <end position="89"/>
    </location>
</feature>
<dbReference type="EMBL" id="VTPC01090131">
    <property type="protein sequence ID" value="KAF2884776.1"/>
    <property type="molecule type" value="Genomic_DNA"/>
</dbReference>
<gene>
    <name evidence="2" type="ORF">ILUMI_21383</name>
</gene>
<dbReference type="GO" id="GO:0003824">
    <property type="term" value="F:catalytic activity"/>
    <property type="evidence" value="ECO:0007669"/>
    <property type="project" value="InterPro"/>
</dbReference>
<evidence type="ECO:0000259" key="1">
    <source>
        <dbReference type="Pfam" id="PF14529"/>
    </source>
</evidence>
<dbReference type="Proteomes" id="UP000801492">
    <property type="component" value="Unassembled WGS sequence"/>
</dbReference>
<proteinExistence type="predicted"/>
<reference evidence="2" key="1">
    <citation type="submission" date="2019-08" db="EMBL/GenBank/DDBJ databases">
        <title>The genome of the North American firefly Photinus pyralis.</title>
        <authorList>
            <consortium name="Photinus pyralis genome working group"/>
            <person name="Fallon T.R."/>
            <person name="Sander Lower S.E."/>
            <person name="Weng J.-K."/>
        </authorList>
    </citation>
    <scope>NUCLEOTIDE SEQUENCE</scope>
    <source>
        <strain evidence="2">TRF0915ILg1</strain>
        <tissue evidence="2">Whole body</tissue>
    </source>
</reference>
<dbReference type="OrthoDB" id="6783203at2759"/>
<dbReference type="SUPFAM" id="SSF56219">
    <property type="entry name" value="DNase I-like"/>
    <property type="match status" value="1"/>
</dbReference>
<accession>A0A8K0G3M1</accession>
<sequence>MGQIQGKDKEVVIVGDVNAKSSLWGSPHLDERGQLWAATLDLAIKTEKGEPTFVRRDSKSHIAITVATSYSKRDKAVLPDENLTDHRYIRYEIVASKAVAARREPTKVLSNWEVFRTDLQRGVEGLSANEKTCYTKCTEVIKRAYRNAIRVHSRVNISPLVVGKTATQRVCIERRRSISRLPRDLGAGDDTILEKCRKNYKTAKINPNALTGMKFAKTSKMTSGAANMELT</sequence>
<dbReference type="InterPro" id="IPR005135">
    <property type="entry name" value="Endo/exonuclease/phosphatase"/>
</dbReference>
<dbReference type="Pfam" id="PF14529">
    <property type="entry name" value="Exo_endo_phos_2"/>
    <property type="match status" value="1"/>
</dbReference>
<dbReference type="AlphaFoldDB" id="A0A8K0G3M1"/>
<organism evidence="2 3">
    <name type="scientific">Ignelater luminosus</name>
    <name type="common">Cucubano</name>
    <name type="synonym">Pyrophorus luminosus</name>
    <dbReference type="NCBI Taxonomy" id="2038154"/>
    <lineage>
        <taxon>Eukaryota</taxon>
        <taxon>Metazoa</taxon>
        <taxon>Ecdysozoa</taxon>
        <taxon>Arthropoda</taxon>
        <taxon>Hexapoda</taxon>
        <taxon>Insecta</taxon>
        <taxon>Pterygota</taxon>
        <taxon>Neoptera</taxon>
        <taxon>Endopterygota</taxon>
        <taxon>Coleoptera</taxon>
        <taxon>Polyphaga</taxon>
        <taxon>Elateriformia</taxon>
        <taxon>Elateroidea</taxon>
        <taxon>Elateridae</taxon>
        <taxon>Agrypninae</taxon>
        <taxon>Pyrophorini</taxon>
        <taxon>Ignelater</taxon>
    </lineage>
</organism>
<dbReference type="Gene3D" id="3.60.10.10">
    <property type="entry name" value="Endonuclease/exonuclease/phosphatase"/>
    <property type="match status" value="1"/>
</dbReference>
<name>A0A8K0G3M1_IGNLU</name>
<dbReference type="InterPro" id="IPR036691">
    <property type="entry name" value="Endo/exonu/phosph_ase_sf"/>
</dbReference>
<keyword evidence="3" id="KW-1185">Reference proteome</keyword>